<dbReference type="AlphaFoldDB" id="A0A841G9W4"/>
<dbReference type="SUPFAM" id="SSF55073">
    <property type="entry name" value="Nucleotide cyclase"/>
    <property type="match status" value="1"/>
</dbReference>
<keyword evidence="6" id="KW-1185">Reference proteome</keyword>
<dbReference type="InterPro" id="IPR029016">
    <property type="entry name" value="GAF-like_dom_sf"/>
</dbReference>
<dbReference type="RefSeq" id="WP_188025539.1">
    <property type="nucleotide sequence ID" value="NZ_JACHGR010000002.1"/>
</dbReference>
<dbReference type="EC" id="2.7.7.65" evidence="2"/>
<dbReference type="GO" id="GO:0052621">
    <property type="term" value="F:diguanylate cyclase activity"/>
    <property type="evidence" value="ECO:0007669"/>
    <property type="project" value="UniProtKB-EC"/>
</dbReference>
<dbReference type="GO" id="GO:0043709">
    <property type="term" value="P:cell adhesion involved in single-species biofilm formation"/>
    <property type="evidence" value="ECO:0007669"/>
    <property type="project" value="TreeGrafter"/>
</dbReference>
<dbReference type="PROSITE" id="PS50887">
    <property type="entry name" value="GGDEF"/>
    <property type="match status" value="1"/>
</dbReference>
<evidence type="ECO:0000256" key="2">
    <source>
        <dbReference type="ARBA" id="ARBA00012528"/>
    </source>
</evidence>
<evidence type="ECO:0000313" key="6">
    <source>
        <dbReference type="Proteomes" id="UP000585721"/>
    </source>
</evidence>
<dbReference type="NCBIfam" id="TIGR00254">
    <property type="entry name" value="GGDEF"/>
    <property type="match status" value="1"/>
</dbReference>
<accession>A0A841G9W4</accession>
<dbReference type="CDD" id="cd01949">
    <property type="entry name" value="GGDEF"/>
    <property type="match status" value="1"/>
</dbReference>
<dbReference type="InterPro" id="IPR003018">
    <property type="entry name" value="GAF"/>
</dbReference>
<name>A0A841G9W4_9GAMM</name>
<evidence type="ECO:0000259" key="4">
    <source>
        <dbReference type="PROSITE" id="PS50887"/>
    </source>
</evidence>
<dbReference type="PANTHER" id="PTHR45138">
    <property type="entry name" value="REGULATORY COMPONENTS OF SENSORY TRANSDUCTION SYSTEM"/>
    <property type="match status" value="1"/>
</dbReference>
<sequence>MMQPEDRLALYKNAIRKMKDGDFFISFPASTTDSHLRDFENDLIELSAWIDQRFREINKLHEISTEISNGSLLSDVIDRIYHAFQDLIPYDRIGCALISDDGNEVITHWVKTNYQENIQLARGFSAPLTGSSLDLIAQTKQPRILNDLEEYLGDHPKSNSTRLMIAEGTQSSLTCPLVANGKTIGFIFFSSLEKNTYRDIHQKIFVYIAQQVSLLIERSRLYQQVYELNHSLADAMALLREQACRDVLTGVYHRGTIMEFLGKNLHAGVRKKTPVSVIMVDVDNFKAINDIYGHIVSDAVLQQVAKTIVHHLRKYDNVGRYDRKEFLIVLDDTDATGAMIVAERIRRAISKLKLGSVDESFSVTVSMGISTADNVTSIKKEESLLSEADKALYQAREKGKNQVVIA</sequence>
<comment type="cofactor">
    <cofactor evidence="1">
        <name>Mg(2+)</name>
        <dbReference type="ChEBI" id="CHEBI:18420"/>
    </cofactor>
</comment>
<organism evidence="5 6">
    <name type="scientific">Tolumonas osonensis</name>
    <dbReference type="NCBI Taxonomy" id="675874"/>
    <lineage>
        <taxon>Bacteria</taxon>
        <taxon>Pseudomonadati</taxon>
        <taxon>Pseudomonadota</taxon>
        <taxon>Gammaproteobacteria</taxon>
        <taxon>Aeromonadales</taxon>
        <taxon>Aeromonadaceae</taxon>
        <taxon>Tolumonas</taxon>
    </lineage>
</organism>
<dbReference type="GO" id="GO:1902201">
    <property type="term" value="P:negative regulation of bacterial-type flagellum-dependent cell motility"/>
    <property type="evidence" value="ECO:0007669"/>
    <property type="project" value="TreeGrafter"/>
</dbReference>
<dbReference type="SUPFAM" id="SSF55781">
    <property type="entry name" value="GAF domain-like"/>
    <property type="match status" value="1"/>
</dbReference>
<evidence type="ECO:0000313" key="5">
    <source>
        <dbReference type="EMBL" id="MBB6054729.1"/>
    </source>
</evidence>
<dbReference type="SMART" id="SM00267">
    <property type="entry name" value="GGDEF"/>
    <property type="match status" value="1"/>
</dbReference>
<dbReference type="FunFam" id="3.30.70.270:FF:000001">
    <property type="entry name" value="Diguanylate cyclase domain protein"/>
    <property type="match status" value="1"/>
</dbReference>
<dbReference type="InterPro" id="IPR050469">
    <property type="entry name" value="Diguanylate_Cyclase"/>
</dbReference>
<comment type="catalytic activity">
    <reaction evidence="3">
        <text>2 GTP = 3',3'-c-di-GMP + 2 diphosphate</text>
        <dbReference type="Rhea" id="RHEA:24898"/>
        <dbReference type="ChEBI" id="CHEBI:33019"/>
        <dbReference type="ChEBI" id="CHEBI:37565"/>
        <dbReference type="ChEBI" id="CHEBI:58805"/>
        <dbReference type="EC" id="2.7.7.65"/>
    </reaction>
</comment>
<dbReference type="EMBL" id="JACHGR010000002">
    <property type="protein sequence ID" value="MBB6054729.1"/>
    <property type="molecule type" value="Genomic_DNA"/>
</dbReference>
<dbReference type="Pfam" id="PF13185">
    <property type="entry name" value="GAF_2"/>
    <property type="match status" value="1"/>
</dbReference>
<dbReference type="GO" id="GO:0005886">
    <property type="term" value="C:plasma membrane"/>
    <property type="evidence" value="ECO:0007669"/>
    <property type="project" value="TreeGrafter"/>
</dbReference>
<dbReference type="Proteomes" id="UP000585721">
    <property type="component" value="Unassembled WGS sequence"/>
</dbReference>
<comment type="caution">
    <text evidence="5">The sequence shown here is derived from an EMBL/GenBank/DDBJ whole genome shotgun (WGS) entry which is preliminary data.</text>
</comment>
<dbReference type="InterPro" id="IPR043128">
    <property type="entry name" value="Rev_trsase/Diguanyl_cyclase"/>
</dbReference>
<dbReference type="Pfam" id="PF00990">
    <property type="entry name" value="GGDEF"/>
    <property type="match status" value="1"/>
</dbReference>
<dbReference type="InterPro" id="IPR000160">
    <property type="entry name" value="GGDEF_dom"/>
</dbReference>
<protein>
    <recommendedName>
        <fullName evidence="2">diguanylate cyclase</fullName>
        <ecNumber evidence="2">2.7.7.65</ecNumber>
    </recommendedName>
</protein>
<dbReference type="InterPro" id="IPR029787">
    <property type="entry name" value="Nucleotide_cyclase"/>
</dbReference>
<reference evidence="5 6" key="1">
    <citation type="submission" date="2020-08" db="EMBL/GenBank/DDBJ databases">
        <title>Genomic Encyclopedia of Type Strains, Phase IV (KMG-IV): sequencing the most valuable type-strain genomes for metagenomic binning, comparative biology and taxonomic classification.</title>
        <authorList>
            <person name="Goeker M."/>
        </authorList>
    </citation>
    <scope>NUCLEOTIDE SEQUENCE [LARGE SCALE GENOMIC DNA]</scope>
    <source>
        <strain evidence="5 6">DSM 22975</strain>
    </source>
</reference>
<evidence type="ECO:0000256" key="3">
    <source>
        <dbReference type="ARBA" id="ARBA00034247"/>
    </source>
</evidence>
<feature type="domain" description="GGDEF" evidence="4">
    <location>
        <begin position="273"/>
        <end position="406"/>
    </location>
</feature>
<dbReference type="Gene3D" id="3.30.70.270">
    <property type="match status" value="1"/>
</dbReference>
<dbReference type="SMART" id="SM00065">
    <property type="entry name" value="GAF"/>
    <property type="match status" value="1"/>
</dbReference>
<dbReference type="PANTHER" id="PTHR45138:SF9">
    <property type="entry name" value="DIGUANYLATE CYCLASE DGCM-RELATED"/>
    <property type="match status" value="1"/>
</dbReference>
<gene>
    <name evidence="5" type="ORF">HNR75_000601</name>
</gene>
<proteinExistence type="predicted"/>
<evidence type="ECO:0000256" key="1">
    <source>
        <dbReference type="ARBA" id="ARBA00001946"/>
    </source>
</evidence>
<dbReference type="Gene3D" id="3.30.450.40">
    <property type="match status" value="1"/>
</dbReference>